<dbReference type="AlphaFoldDB" id="A0A428SLA1"/>
<accession>A0A428SLA1</accession>
<dbReference type="SUPFAM" id="SSF50952">
    <property type="entry name" value="Soluble quinoprotein glucose dehydrogenase"/>
    <property type="match status" value="1"/>
</dbReference>
<dbReference type="InterPro" id="IPR011047">
    <property type="entry name" value="Quinoprotein_ADH-like_sf"/>
</dbReference>
<dbReference type="SUPFAM" id="SSF50998">
    <property type="entry name" value="Quinoprotein alcohol dehydrogenase-like"/>
    <property type="match status" value="1"/>
</dbReference>
<reference evidence="2 3" key="1">
    <citation type="submission" date="2017-06" db="EMBL/GenBank/DDBJ databases">
        <title>Cmopartive genomic analysis of Ambrosia Fusariam Clade fungi.</title>
        <authorList>
            <person name="Stajich J.E."/>
            <person name="Carrillo J."/>
            <person name="Kijimoto T."/>
            <person name="Eskalen A."/>
            <person name="O'Donnell K."/>
            <person name="Kasson M."/>
        </authorList>
    </citation>
    <scope>NUCLEOTIDE SEQUENCE [LARGE SCALE GENOMIC DNA]</scope>
    <source>
        <strain evidence="2 3">NRRL 20438</strain>
    </source>
</reference>
<protein>
    <recommendedName>
        <fullName evidence="4">ASST-domain-containing protein</fullName>
    </recommendedName>
</protein>
<proteinExistence type="predicted"/>
<keyword evidence="1" id="KW-0732">Signal</keyword>
<gene>
    <name evidence="2" type="ORF">CDV31_015659</name>
</gene>
<dbReference type="Proteomes" id="UP000288429">
    <property type="component" value="Unassembled WGS sequence"/>
</dbReference>
<evidence type="ECO:0000313" key="3">
    <source>
        <dbReference type="Proteomes" id="UP000288429"/>
    </source>
</evidence>
<feature type="chain" id="PRO_5019434899" description="ASST-domain-containing protein" evidence="1">
    <location>
        <begin position="22"/>
        <end position="540"/>
    </location>
</feature>
<dbReference type="InterPro" id="IPR039535">
    <property type="entry name" value="ASST-like"/>
</dbReference>
<evidence type="ECO:0000256" key="1">
    <source>
        <dbReference type="SAM" id="SignalP"/>
    </source>
</evidence>
<evidence type="ECO:0008006" key="4">
    <source>
        <dbReference type="Google" id="ProtNLM"/>
    </source>
</evidence>
<evidence type="ECO:0000313" key="2">
    <source>
        <dbReference type="EMBL" id="RSL90562.1"/>
    </source>
</evidence>
<dbReference type="InterPro" id="IPR053143">
    <property type="entry name" value="Arylsulfate_ST"/>
</dbReference>
<feature type="signal peptide" evidence="1">
    <location>
        <begin position="1"/>
        <end position="21"/>
    </location>
</feature>
<organism evidence="2 3">
    <name type="scientific">Fusarium ambrosium</name>
    <dbReference type="NCBI Taxonomy" id="131363"/>
    <lineage>
        <taxon>Eukaryota</taxon>
        <taxon>Fungi</taxon>
        <taxon>Dikarya</taxon>
        <taxon>Ascomycota</taxon>
        <taxon>Pezizomycotina</taxon>
        <taxon>Sordariomycetes</taxon>
        <taxon>Hypocreomycetidae</taxon>
        <taxon>Hypocreales</taxon>
        <taxon>Nectriaceae</taxon>
        <taxon>Fusarium</taxon>
        <taxon>Fusarium solani species complex</taxon>
    </lineage>
</organism>
<sequence length="540" mass="60354">MARGLCSTVLAVLLLPFTALADGSYRSRPDLSPPHLNITIPCQGRCESGFLFVAPFTGFADPVDHGPLQQGPYILTDTGELVWSGYTYFSTWSGNFQAARWKGKDVLFAFEGAHNSLHGHGHGHHTFLDQTYQNIRELRAGHHLLSDKHEFIVVNETTALFQIYHPKQINLTPYGAVDGQTWIVDAKFQEMDISSGEVLFEWSSLDHISPDETALPLPLGQAGIGYNSSTAWDYFHINSIAKGDDGNYLVSARHASTIYKINGTDGSIIWRLGGKASDFELGPNVTFGFQHHARFLPWGNETHDFISLFDNSIYGSESAGGGNKEVRLYPYSRGKYIMLDHDSKKATLELAFLPPDDPILTKSQGSLQRLPQGNALINWGSEGQITEYTSDGEVVFHAFLDSGFLQDNLQNYRAFRYHWTGSSPETLAVFAEEVQDQQVDVYVSWNGDTRTREWKFEWDEHTRYGLTTRSVKATRAGFETIKRLPTSASIIKAIRVTAVDSDGKVLAVSEDVRSVRAYWLDSEKQVLGRESQQLVLGEEL</sequence>
<dbReference type="InterPro" id="IPR011041">
    <property type="entry name" value="Quinoprot_gluc/sorb_DH_b-prop"/>
</dbReference>
<dbReference type="PANTHER" id="PTHR35340">
    <property type="entry name" value="PQQ ENZYME REPEAT PROTEIN-RELATED"/>
    <property type="match status" value="1"/>
</dbReference>
<keyword evidence="3" id="KW-1185">Reference proteome</keyword>
<name>A0A428SLA1_9HYPO</name>
<comment type="caution">
    <text evidence="2">The sequence shown here is derived from an EMBL/GenBank/DDBJ whole genome shotgun (WGS) entry which is preliminary data.</text>
</comment>
<dbReference type="PANTHER" id="PTHR35340:SF9">
    <property type="entry name" value="ASST-DOMAIN-CONTAINING PROTEIN"/>
    <property type="match status" value="1"/>
</dbReference>
<dbReference type="Pfam" id="PF14269">
    <property type="entry name" value="Arylsulfotran_2"/>
    <property type="match status" value="1"/>
</dbReference>
<dbReference type="EMBL" id="NIZV01000426">
    <property type="protein sequence ID" value="RSL90562.1"/>
    <property type="molecule type" value="Genomic_DNA"/>
</dbReference>